<keyword evidence="2" id="KW-1185">Reference proteome</keyword>
<dbReference type="EMBL" id="JAODNV010000017">
    <property type="protein sequence ID" value="MCT8991641.1"/>
    <property type="molecule type" value="Genomic_DNA"/>
</dbReference>
<dbReference type="RefSeq" id="WP_261516568.1">
    <property type="nucleotide sequence ID" value="NZ_JAODNV010000017.1"/>
</dbReference>
<evidence type="ECO:0000313" key="2">
    <source>
        <dbReference type="Proteomes" id="UP001149009"/>
    </source>
</evidence>
<organism evidence="1 2">
    <name type="scientific">Chelativorans petroleitrophicus</name>
    <dbReference type="NCBI Taxonomy" id="2975484"/>
    <lineage>
        <taxon>Bacteria</taxon>
        <taxon>Pseudomonadati</taxon>
        <taxon>Pseudomonadota</taxon>
        <taxon>Alphaproteobacteria</taxon>
        <taxon>Hyphomicrobiales</taxon>
        <taxon>Phyllobacteriaceae</taxon>
        <taxon>Chelativorans</taxon>
    </lineage>
</organism>
<protein>
    <submittedName>
        <fullName evidence="1">Uncharacterized protein</fullName>
    </submittedName>
</protein>
<proteinExistence type="predicted"/>
<reference evidence="1" key="1">
    <citation type="submission" date="2022-08" db="EMBL/GenBank/DDBJ databases">
        <title>Chelativorans sichuanense sp. nov., a paraffin oil-degrading bacterium isolated from a mixture of oil-based drill cuttings and paddy soil.</title>
        <authorList>
            <person name="Yu J."/>
            <person name="Liu H."/>
            <person name="Chen Q."/>
        </authorList>
    </citation>
    <scope>NUCLEOTIDE SEQUENCE</scope>
    <source>
        <strain evidence="1">SCAU 2101</strain>
    </source>
</reference>
<comment type="caution">
    <text evidence="1">The sequence shown here is derived from an EMBL/GenBank/DDBJ whole genome shotgun (WGS) entry which is preliminary data.</text>
</comment>
<accession>A0A9X3BAA1</accession>
<gene>
    <name evidence="1" type="ORF">NYR54_15290</name>
</gene>
<dbReference type="AlphaFoldDB" id="A0A9X3BAA1"/>
<evidence type="ECO:0000313" key="1">
    <source>
        <dbReference type="EMBL" id="MCT8991641.1"/>
    </source>
</evidence>
<sequence length="164" mass="17547">MRGRSAAAATRAMRALLEGEPASFALVAEAAGRTEKYLRRLAKKEGWRVVDAETSPEMMERRRVALSDCLMEELEAEFAHGRAAGKYDKNRIDALSSMLRMIEKLGEMVPVPGRAAQEQNKSDAELAAALALIDARIVELACELAAAMGGEGADEDGAGVAAAR</sequence>
<name>A0A9X3BAA1_9HYPH</name>
<dbReference type="Proteomes" id="UP001149009">
    <property type="component" value="Unassembled WGS sequence"/>
</dbReference>